<comment type="caution">
    <text evidence="4">The sequence shown here is derived from an EMBL/GenBank/DDBJ whole genome shotgun (WGS) entry which is preliminary data.</text>
</comment>
<feature type="region of interest" description="Disordered" evidence="1">
    <location>
        <begin position="294"/>
        <end position="346"/>
    </location>
</feature>
<dbReference type="STRING" id="1423773.FD30_GL002223"/>
<evidence type="ECO:0000256" key="2">
    <source>
        <dbReference type="SAM" id="SignalP"/>
    </source>
</evidence>
<reference evidence="4 5" key="1">
    <citation type="journal article" date="2015" name="Genome Announc.">
        <title>Expanding the biotechnology potential of lactobacilli through comparative genomics of 213 strains and associated genera.</title>
        <authorList>
            <person name="Sun Z."/>
            <person name="Harris H.M."/>
            <person name="McCann A."/>
            <person name="Guo C."/>
            <person name="Argimon S."/>
            <person name="Zhang W."/>
            <person name="Yang X."/>
            <person name="Jeffery I.B."/>
            <person name="Cooney J.C."/>
            <person name="Kagawa T.F."/>
            <person name="Liu W."/>
            <person name="Song Y."/>
            <person name="Salvetti E."/>
            <person name="Wrobel A."/>
            <person name="Rasinkangas P."/>
            <person name="Parkhill J."/>
            <person name="Rea M.C."/>
            <person name="O'Sullivan O."/>
            <person name="Ritari J."/>
            <person name="Douillard F.P."/>
            <person name="Paul Ross R."/>
            <person name="Yang R."/>
            <person name="Briner A.E."/>
            <person name="Felis G.E."/>
            <person name="de Vos W.M."/>
            <person name="Barrangou R."/>
            <person name="Klaenhammer T.R."/>
            <person name="Caufield P.W."/>
            <person name="Cui Y."/>
            <person name="Zhang H."/>
            <person name="O'Toole P.W."/>
        </authorList>
    </citation>
    <scope>NUCLEOTIDE SEQUENCE [LARGE SCALE GENOMIC DNA]</scope>
    <source>
        <strain evidence="4 5">DSM 19117</strain>
    </source>
</reference>
<gene>
    <name evidence="4" type="ORF">FD30_GL002223</name>
</gene>
<name>A0A0R1K2Z2_9LACO</name>
<feature type="compositionally biased region" description="Pro residues" evidence="1">
    <location>
        <begin position="296"/>
        <end position="319"/>
    </location>
</feature>
<feature type="chain" id="PRO_5006406401" description="DUF5776 domain-containing protein" evidence="2">
    <location>
        <begin position="20"/>
        <end position="572"/>
    </location>
</feature>
<dbReference type="PATRIC" id="fig|1423773.3.peg.2281"/>
<evidence type="ECO:0000256" key="1">
    <source>
        <dbReference type="SAM" id="MobiDB-lite"/>
    </source>
</evidence>
<feature type="signal peptide" evidence="2">
    <location>
        <begin position="1"/>
        <end position="19"/>
    </location>
</feature>
<dbReference type="InterPro" id="IPR044081">
    <property type="entry name" value="DUF5776"/>
</dbReference>
<dbReference type="Proteomes" id="UP000051162">
    <property type="component" value="Unassembled WGS sequence"/>
</dbReference>
<feature type="domain" description="DUF5776" evidence="3">
    <location>
        <begin position="502"/>
        <end position="568"/>
    </location>
</feature>
<keyword evidence="5" id="KW-1185">Reference proteome</keyword>
<organism evidence="4 5">
    <name type="scientific">Levilactobacillus namurensis DSM 19117</name>
    <dbReference type="NCBI Taxonomy" id="1423773"/>
    <lineage>
        <taxon>Bacteria</taxon>
        <taxon>Bacillati</taxon>
        <taxon>Bacillota</taxon>
        <taxon>Bacilli</taxon>
        <taxon>Lactobacillales</taxon>
        <taxon>Lactobacillaceae</taxon>
        <taxon>Levilactobacillus</taxon>
    </lineage>
</organism>
<evidence type="ECO:0000259" key="3">
    <source>
        <dbReference type="Pfam" id="PF19087"/>
    </source>
</evidence>
<dbReference type="AlphaFoldDB" id="A0A0R1K2Z2"/>
<dbReference type="Pfam" id="PF19087">
    <property type="entry name" value="DUF5776"/>
    <property type="match status" value="2"/>
</dbReference>
<protein>
    <recommendedName>
        <fullName evidence="3">DUF5776 domain-containing protein</fullName>
    </recommendedName>
</protein>
<evidence type="ECO:0000313" key="4">
    <source>
        <dbReference type="EMBL" id="KRK74474.1"/>
    </source>
</evidence>
<feature type="domain" description="DUF5776" evidence="3">
    <location>
        <begin position="429"/>
        <end position="495"/>
    </location>
</feature>
<accession>A0A0R1K2Z2</accession>
<feature type="compositionally biased region" description="Acidic residues" evidence="1">
    <location>
        <begin position="320"/>
        <end position="330"/>
    </location>
</feature>
<dbReference type="EMBL" id="AZDT01000046">
    <property type="protein sequence ID" value="KRK74474.1"/>
    <property type="molecule type" value="Genomic_DNA"/>
</dbReference>
<sequence length="572" mass="63693">MALGVAVLAGSLWTTNVTASTTNLTSTPGSQVTQTAAQDYPIGEVEMPYALLYRDGQLDKSYLVPQAPKSLTVAQLADQDYLDQITAGLPADQAEMFESLPSSLRDFLEDPVVLKPGERAVDFLVAREADSEEMIWTADEIKELMGLQAFQDAWFLSQIAQYQVKGMTEAAHADLVANYQQNLRPRLSRLWELAQPEGMSEDKFIDAMDMMIMDKQMFDKYTIPGMKDSLMLKYGVTNDSPETLSQWNPARSEKLMLERMEAPMTDYLTKDAAGTYRIDGFILAMAAGVLGDVDPIIPPDPGEPEPTPEPTPEPNPEPAPEPDPDPEPDPNPDGNGNAGGGDGVAAKGTVVTATRKIGLYRTKNFTTQTRRQWYAKKARSDRPMFVVTGYARTAKGTLRYQVRDVNHQSKTRGLTGYVTAKAAYVTPTYYQGRHAVVTVINPQGANAYRQKNLTQKVRHFRQGQVVKVKRIVHHRLTTRFVLTDGTYLTANKKLVQAGKRQSVQKIRVRRAIYRYQTADFAQREQRYTAGQTLKVVGWAYSHPTDLTQGSTLRYRVAGGYVTANAKYVQVIK</sequence>
<evidence type="ECO:0000313" key="5">
    <source>
        <dbReference type="Proteomes" id="UP000051162"/>
    </source>
</evidence>
<proteinExistence type="predicted"/>
<keyword evidence="2" id="KW-0732">Signal</keyword>